<dbReference type="SMART" id="SM00449">
    <property type="entry name" value="SPRY"/>
    <property type="match status" value="1"/>
</dbReference>
<dbReference type="SUPFAM" id="SSF49899">
    <property type="entry name" value="Concanavalin A-like lectins/glucanases"/>
    <property type="match status" value="1"/>
</dbReference>
<evidence type="ECO:0000259" key="9">
    <source>
        <dbReference type="PROSITE" id="PS50199"/>
    </source>
</evidence>
<dbReference type="InterPro" id="IPR001876">
    <property type="entry name" value="Znf_RanBP2"/>
</dbReference>
<dbReference type="Pfam" id="PF00641">
    <property type="entry name" value="Zn_ribbon_RanBP"/>
    <property type="match status" value="1"/>
</dbReference>
<dbReference type="InterPro" id="IPR000569">
    <property type="entry name" value="HECT_dom"/>
</dbReference>
<evidence type="ECO:0000259" key="10">
    <source>
        <dbReference type="PROSITE" id="PS50237"/>
    </source>
</evidence>
<dbReference type="Pfam" id="PF00622">
    <property type="entry name" value="SPRY"/>
    <property type="match status" value="1"/>
</dbReference>
<feature type="region of interest" description="Disordered" evidence="7">
    <location>
        <begin position="243"/>
        <end position="307"/>
    </location>
</feature>
<organism evidence="11 12">
    <name type="scientific">Leishmania mexicana (strain MHOM/GT/2001/U1103)</name>
    <dbReference type="NCBI Taxonomy" id="929439"/>
    <lineage>
        <taxon>Eukaryota</taxon>
        <taxon>Discoba</taxon>
        <taxon>Euglenozoa</taxon>
        <taxon>Kinetoplastea</taxon>
        <taxon>Metakinetoplastina</taxon>
        <taxon>Trypanosomatida</taxon>
        <taxon>Trypanosomatidae</taxon>
        <taxon>Leishmaniinae</taxon>
        <taxon>Leishmania</taxon>
    </lineage>
</organism>
<keyword evidence="3 5" id="KW-0833">Ubl conjugation pathway</keyword>
<reference evidence="11 12" key="1">
    <citation type="journal article" date="2011" name="Genome Res.">
        <title>Chromosome and gene copy number variation allow major structural change between species and strains of Leishmania.</title>
        <authorList>
            <person name="Rogers M.B."/>
            <person name="Hilley J.D."/>
            <person name="Dickens N.J."/>
            <person name="Wilkes J."/>
            <person name="Bates P.A."/>
            <person name="Depledge D.P."/>
            <person name="Harris D."/>
            <person name="Her Y."/>
            <person name="Herzyk P."/>
            <person name="Imamura H."/>
            <person name="Otto T.D."/>
            <person name="Sanders M."/>
            <person name="Seeger K."/>
            <person name="Dujardin J.C."/>
            <person name="Berriman M."/>
            <person name="Smith D.F."/>
            <person name="Hertz-Fowler C."/>
            <person name="Mottram J.C."/>
        </authorList>
    </citation>
    <scope>NUCLEOTIDE SEQUENCE [LARGE SCALE GENOMIC DNA]</scope>
    <source>
        <strain evidence="11 12">MHOM/GT/2001/U1103</strain>
    </source>
</reference>
<name>E9AYL8_LEIMU</name>
<feature type="compositionally biased region" description="Low complexity" evidence="7">
    <location>
        <begin position="2584"/>
        <end position="2601"/>
    </location>
</feature>
<dbReference type="PhylomeDB" id="E9AYL8"/>
<accession>E9AYL8</accession>
<dbReference type="PROSITE" id="PS50188">
    <property type="entry name" value="B302_SPRY"/>
    <property type="match status" value="1"/>
</dbReference>
<evidence type="ECO:0008006" key="13">
    <source>
        <dbReference type="Google" id="ProtNLM"/>
    </source>
</evidence>
<feature type="region of interest" description="Disordered" evidence="7">
    <location>
        <begin position="3498"/>
        <end position="3562"/>
    </location>
</feature>
<dbReference type="OMA" id="VCWTING"/>
<feature type="compositionally biased region" description="Low complexity" evidence="7">
    <location>
        <begin position="1387"/>
        <end position="1404"/>
    </location>
</feature>
<evidence type="ECO:0000256" key="5">
    <source>
        <dbReference type="PROSITE-ProRule" id="PRU00104"/>
    </source>
</evidence>
<gene>
    <name evidence="11" type="ORF">LMXM_26_2370</name>
</gene>
<dbReference type="SUPFAM" id="SSF56204">
    <property type="entry name" value="Hect, E3 ligase catalytic domain"/>
    <property type="match status" value="1"/>
</dbReference>
<dbReference type="FunFam" id="3.30.2410.10:FF:000026">
    <property type="entry name" value="Zn-finger in Ran binding protein and others/SPRY domain/HECT-domain (Ubiquitin-transferase), putative"/>
    <property type="match status" value="1"/>
</dbReference>
<dbReference type="GO" id="GO:0006284">
    <property type="term" value="P:base-excision repair"/>
    <property type="evidence" value="ECO:0007669"/>
    <property type="project" value="TreeGrafter"/>
</dbReference>
<feature type="domain" description="HECT" evidence="10">
    <location>
        <begin position="3827"/>
        <end position="3946"/>
    </location>
</feature>
<protein>
    <recommendedName>
        <fullName evidence="13">HECT domain-containing protein</fullName>
    </recommendedName>
</protein>
<dbReference type="GeneID" id="13449556"/>
<dbReference type="PROSITE" id="PS50237">
    <property type="entry name" value="HECT"/>
    <property type="match status" value="1"/>
</dbReference>
<dbReference type="GO" id="GO:0003906">
    <property type="term" value="F:DNA-(apurinic or apyrimidinic site) endonuclease activity"/>
    <property type="evidence" value="ECO:0007669"/>
    <property type="project" value="TreeGrafter"/>
</dbReference>
<dbReference type="Gene3D" id="2.60.120.920">
    <property type="match status" value="1"/>
</dbReference>
<feature type="region of interest" description="Disordered" evidence="7">
    <location>
        <begin position="717"/>
        <end position="763"/>
    </location>
</feature>
<keyword evidence="4" id="KW-0862">Zinc</keyword>
<evidence type="ECO:0000256" key="3">
    <source>
        <dbReference type="ARBA" id="ARBA00022786"/>
    </source>
</evidence>
<dbReference type="FunFam" id="2.60.120.920:FF:000083">
    <property type="entry name" value="Zn-finger in Ran binding protein and others/SPRY domain/HECT-domain (Ubiquitin-transferase), putative"/>
    <property type="match status" value="1"/>
</dbReference>
<dbReference type="InterPro" id="IPR043136">
    <property type="entry name" value="B30.2/SPRY_sf"/>
</dbReference>
<dbReference type="OrthoDB" id="8068875at2759"/>
<dbReference type="PANTHER" id="PTHR22993:SF9">
    <property type="entry name" value="FORMAMIDOPYRIMIDINE-DNA GLYCOSYLASE"/>
    <property type="match status" value="1"/>
</dbReference>
<feature type="compositionally biased region" description="Acidic residues" evidence="7">
    <location>
        <begin position="2566"/>
        <end position="2583"/>
    </location>
</feature>
<feature type="compositionally biased region" description="Polar residues" evidence="7">
    <location>
        <begin position="657"/>
        <end position="670"/>
    </location>
</feature>
<dbReference type="CDD" id="cd11709">
    <property type="entry name" value="SPRY"/>
    <property type="match status" value="1"/>
</dbReference>
<feature type="region of interest" description="Disordered" evidence="7">
    <location>
        <begin position="2502"/>
        <end position="2544"/>
    </location>
</feature>
<dbReference type="KEGG" id="lmi:LMXM_26_2370"/>
<evidence type="ECO:0000256" key="4">
    <source>
        <dbReference type="ARBA" id="ARBA00022833"/>
    </source>
</evidence>
<feature type="region of interest" description="Disordered" evidence="7">
    <location>
        <begin position="1387"/>
        <end position="1416"/>
    </location>
</feature>
<feature type="compositionally biased region" description="Low complexity" evidence="7">
    <location>
        <begin position="277"/>
        <end position="287"/>
    </location>
</feature>
<feature type="domain" description="B30.2/SPRY" evidence="8">
    <location>
        <begin position="3045"/>
        <end position="3244"/>
    </location>
</feature>
<keyword evidence="1" id="KW-0479">Metal-binding</keyword>
<dbReference type="GO" id="GO:0005634">
    <property type="term" value="C:nucleus"/>
    <property type="evidence" value="ECO:0007669"/>
    <property type="project" value="TreeGrafter"/>
</dbReference>
<feature type="region of interest" description="Disordered" evidence="7">
    <location>
        <begin position="3246"/>
        <end position="3279"/>
    </location>
</feature>
<dbReference type="SMART" id="SM00547">
    <property type="entry name" value="ZnF_RBZ"/>
    <property type="match status" value="1"/>
</dbReference>
<feature type="compositionally biased region" description="Polar residues" evidence="7">
    <location>
        <begin position="264"/>
        <end position="276"/>
    </location>
</feature>
<keyword evidence="12" id="KW-1185">Reference proteome</keyword>
<evidence type="ECO:0000313" key="11">
    <source>
        <dbReference type="EMBL" id="CBZ28060.1"/>
    </source>
</evidence>
<dbReference type="Gene3D" id="3.90.1750.10">
    <property type="entry name" value="Hect, E3 ligase catalytic domains"/>
    <property type="match status" value="1"/>
</dbReference>
<dbReference type="GO" id="GO:0008270">
    <property type="term" value="F:zinc ion binding"/>
    <property type="evidence" value="ECO:0007669"/>
    <property type="project" value="UniProtKB-KW"/>
</dbReference>
<dbReference type="InterPro" id="IPR036443">
    <property type="entry name" value="Znf_RanBP2_sf"/>
</dbReference>
<dbReference type="EMBL" id="FR799579">
    <property type="protein sequence ID" value="CBZ28060.1"/>
    <property type="molecule type" value="Genomic_DNA"/>
</dbReference>
<feature type="compositionally biased region" description="Low complexity" evidence="7">
    <location>
        <begin position="3498"/>
        <end position="3510"/>
    </location>
</feature>
<dbReference type="PROSITE" id="PS01358">
    <property type="entry name" value="ZF_RANBP2_1"/>
    <property type="match status" value="1"/>
</dbReference>
<feature type="domain" description="RanBP2-type" evidence="9">
    <location>
        <begin position="2673"/>
        <end position="2706"/>
    </location>
</feature>
<dbReference type="SUPFAM" id="SSF90209">
    <property type="entry name" value="Ran binding protein zinc finger-like"/>
    <property type="match status" value="1"/>
</dbReference>
<dbReference type="Gene3D" id="4.10.1060.10">
    <property type="entry name" value="Zinc finger, RanBP2-type"/>
    <property type="match status" value="1"/>
</dbReference>
<dbReference type="GO" id="GO:0019104">
    <property type="term" value="F:DNA N-glycosylase activity"/>
    <property type="evidence" value="ECO:0007669"/>
    <property type="project" value="TreeGrafter"/>
</dbReference>
<dbReference type="InterPro" id="IPR013320">
    <property type="entry name" value="ConA-like_dom_sf"/>
</dbReference>
<dbReference type="PANTHER" id="PTHR22993">
    <property type="entry name" value="FORMAMIDOPYRIMIDINE-DNA GLYCOSYLASE"/>
    <property type="match status" value="1"/>
</dbReference>
<dbReference type="SMART" id="SM00119">
    <property type="entry name" value="HECTc"/>
    <property type="match status" value="1"/>
</dbReference>
<feature type="region of interest" description="Disordered" evidence="7">
    <location>
        <begin position="828"/>
        <end position="877"/>
    </location>
</feature>
<evidence type="ECO:0000256" key="1">
    <source>
        <dbReference type="ARBA" id="ARBA00022723"/>
    </source>
</evidence>
<dbReference type="PROSITE" id="PS50199">
    <property type="entry name" value="ZF_RANBP2_2"/>
    <property type="match status" value="1"/>
</dbReference>
<keyword evidence="2 6" id="KW-0863">Zinc-finger</keyword>
<feature type="compositionally biased region" description="Acidic residues" evidence="7">
    <location>
        <begin position="2502"/>
        <end position="2513"/>
    </location>
</feature>
<feature type="region of interest" description="Disordered" evidence="7">
    <location>
        <begin position="129"/>
        <end position="148"/>
    </location>
</feature>
<dbReference type="Gene3D" id="3.30.2410.10">
    <property type="entry name" value="Hect, E3 ligase catalytic domain"/>
    <property type="match status" value="1"/>
</dbReference>
<evidence type="ECO:0000256" key="6">
    <source>
        <dbReference type="PROSITE-ProRule" id="PRU00322"/>
    </source>
</evidence>
<dbReference type="GO" id="GO:0004842">
    <property type="term" value="F:ubiquitin-protein transferase activity"/>
    <property type="evidence" value="ECO:0007669"/>
    <property type="project" value="InterPro"/>
</dbReference>
<sequence length="3979" mass="421885">MESPSQPSAAVRRVHAHFEPTAAISACRVEEIMAMPADQLARVAWPLLTNMERSFSMKDVYFTPPIRVSASPRATEAAFAAGIQSCMTELTENLLHTDCGEVPLSSARLRAAALAYFISASPAPRKAPQVLSPRAAAGASGSGPHGTEAVAHHLRKEGHAPFPPALSLSADVFEFAIQSLGDASERELRDITSGGGSVGVLPNISRSYTDTDARASSSESAAGTAAGASATCEAAVSTRAASIQLGRQNNDNDTPDSLGGETAASGQQAPSDSHSNTATTAVVTAAAEKGKQTNARPSRNSTVSCGSDDINDRECYERKTRRFLSERVDMQWESVVASVLVSDGGESCIGSGTTSASATSLSSAPPPSAGAGALLRQKMLRTAVVLCRRAPTCPEAGHSFACLLKHSLRAVSTTGAIRVADDGGVSAPVLHPPSCLSAYHRQRSPVTPARKGSPIQPIEKWEAHGLVKQSLSPAASPLQPQHTSVAHQQAALWVELVLPLLHLVPLVQWSPDTLTELGQVLETVTATAPAKLVALAQQQHQNSKRAVSGGAAGGHGGVYHRPSQGRKGVASVPAAAAETPAPAVTSGGGAEEVVNFSVRVPFEIGLPVPPVMTETRLGDLVHDSGSATEKSTNTVRRGAGETSATDPAAPLAYASESGPSTENRYPSYPSSAFHEVSDVRDNDDHMGAAAATEEMSVVGEEGGGEDESAYTDAEGEYAYDAGSNPSTTTSASSQSRGSRASPLNMSAGSHDGEDADDAGGAGGVGDESLLNSAHGDFYALPCCRRRTQMVELCLPCATRVSVHLTNAVQWDRALRGRDVLLLPLESDANSAESTSSAPAGSSTSSTSPGATEALKSSSNSTAVGKEAKKDTRLPVSLHSLKEEHGSGTLTYAGPCRAVIPSLPQDPVYMLPGEVSAQVQLTLDTRWSTEWTVALSSAQRTVAERLLAWMERRVHASGDQQQPQQRRSRIASSFLLRGGLKGFTAGGASASGSSQAAMADGGSGGSHGPITAMMTAAPAGAAAPATAAAAPLADPFIQALCEMPAAALQARVRCHTVHTDGVRAALLVIAHVLLQERTGYLHMDPLTWHSPTWSDAVRRVSLASTTVGGANSGEHALEVALFVLRNVASGPTASTVSPAQVVDAAIDLFSIPGLTVADVKAALEDRRQLGSTMWVVVDLLIKCSATWRAPRHVALVSEAVRRLLLLGCTGPAAAAQNHYAHSSPHCTSGATAAGGLAGASAAPMTASGSVASPSLFPAAGHYLSVVSGCGRVTEANLRRGVHALLAQLFRLLRALLHRVQSTQAAPHRFLLEPWEYGAFAAFTVSLMSTPMDATDVQACSPHFSEVVTGLLPSFTRLSRTDSLVLTSETAEQEFLLEVVKYVRGRIPSASSATGSAGSTDGSDSAEFGESETPASREPHILRRYQETASGNTVTYISSMPSVLGDGGGLWDIPQSSTSASWTPGHVRVELWNGTSSGFFIGLASADVPLSDCTPETDANGIYFIGDGTVQYGDVTRRQRRLPHWRAGDVVELSFVFGRGGWDVVMALNGVSLTRLTLPRRDLRLVATNVRTGEYVPGHGHMHVLSVTPVHSRGGKDSGAARCRGVGGTGGHALSSGASSSLSLASAPADVRLSPFARLTLFGVSLLLELVLHYLVLRSSRHVRTAAAAAGTATSSTAAGHGEGLSLVQACTIPLQHSVQQLVQLLHELDNTDSSGAGGADEGAMYHVKHTAAKHVTNAMLLDLVVTLSIAVPASPALLATHIDVLTAVAECAAVARKTRSVALSALYNAISQRAPAAGCDTAPASLPSTPAAAPVSASAVQRLWAACHQLASATPGYQPRFSSSSVPSSCVTVLAGGRRIEHNQAGTTIGSSGGGAASSNVHSMSYACNPIDLADPHTPDVVRVSVRLQRGFQCETLGRYYYFGLAEINAPAMVTPLDGNGELILYPGERSKQRRVYYISDYLTEVPGTAVQRWDTERAENYLNPDTGIVFGSGDVMTAVVYVKERCIGFERNGLPLNILHRGIPASVRHIFPFVELYNRDSRAKWMYLPDEAVVSARYTMRAMLLSWTPLVLPLVKEHLSITAAAASGAPDRDVTLGVLGADGDEMQMVYVAPPQLDQPGGGTTSVRIERFEGGMAVVSDEAGSIQRVCAAALEPDYTKDAYSLPALAAVRACVQACVPELAAVAAECLAGLRRTSPTPLITSPRLLSYTEEHSGDGARRHVVLTHPATLLRTLRLIFSLHSSLPGKGGSSSNGDSNPLNTDSCTGAGGSGVSGLVSGIPTTPPSTTLPAAADKAIHALLPLLDAVLPAAQLDLPPHVLLRESWNELWCNPHLRERLLIRVPQANASEVDATGAASTYTEPAGTTTLTSVKRFENRLVGHRRRGRELLCPTCGERWSACTARHSAPSSWCDLLDRVLRRLQEQLAQPEDQSASPYCSWYTEWTDGPLTAIGQATGAGELPRSAPATATAATAVGGVGNEAGAGGEGYHSRTSAQSSDAMLWEDADDEDEDDTVSEAAAAGGHGEPVVEVEEEANSGDAAAPGDYYSVASGAEAMTSELVGSPRVEDSDDDNEDEEDEEDEEDAGVSAPAATSAAREPLAGAAAGGEKDAEAPMMLTIRPVQNDGIEEDDRALVEGFGETKEASFTFTGYLVSSAVLRGRMEFDRIDLPEGDGADGAASQEWACSMCTFINEPSAVRCAICSNARPGASWACPMCSFAYNALAAATCVTCGCMRPSSVRRQEATGLCCYCTVCHQREYVRDFHALRHRHFCSSCARVTRWLPKDRFSTTIEARLTGDGATLEFQWALDGSKIICFGLQNRAYNADVLWGLVEAAAQRIGSCAAAEVGRYVCPISERPLTSHLAKPQERKIASAASAPVEPCMVGAIVHYASAIVLRYAALLPSSQLSQPGFLRRIHVCSTDWLESWSQFPTSTVTPIFFQCLQMLQDGVREPELVSTIASVALALIRQQPLELAAEKDALLYALCLNVVRHGDTAQRKASYECLSALMEENACARLNVQPLVPVLSMEPLVEGQQRATVLALLHRASMRTTSAIAKASACLARTVVAMEQRRPLPPMLGKPFPHVVTLTETRLNEAGELLVGQVRGSVGVAPTKGGKFYYEVEVPPDFADRSRTVVMGWGTLEHERIASAQHVGSDLHSWGYNCREHLRLMMTEQAMPVPRRPSAGDVIGSMIDLETMMVCWTINGQEISWVSVPAQGDGEEIYPYVSASVEPHSLKIRLGNTQFKPAGYQDYSPPSDKQLWGRDDEKDDGGNDASDAQVGTTAALPQTYEFYQQLSRALEEASITSLRESSVLPLLDAARAHSVLRQYPLLMAVVDLATAGDREGRLAAPMNIQGLLLYIQQLRCVQELTIIVARHLWLIEKSPYLMSCYRKATDLLFSSGRWTIFELQPGGRPKYNGGHALRVVVSLRKANQVRAEADAAWIAEHSALLPSPSPALLPLSPVSLPSRQNSLADAAAVSAAVPLLVDRTRHAIEAAARSPFAEEAPAAFPHDVHDADEDDDTEDDTDNLVGAMEDEDEDAEEDEGDVLSMHAGNSGNERRNSLRDVFGDASSLSPEERRLRCSVTGQLFTQLEKTRVYQRARMFAVQLEGTLALDAGGVTRTIMSMIGDEVSYRFIRGVRVDPLLPLFQLCSHSTIFTVVPNMSALYASEAADDGAEGSMLRRMFEWLGKIMGNMVLCGTLKASFDFPQMLWKTLTFQEDTITLADYAHDIDDNIIAALEDEEFVLSDDFFASLPEHVRASPALLRSLQGGGAGAIDGAAAPFAARPLRPYACMTPGVSMHDMSHLVLEELEDMAASAEAAEVNRRRALAQEALLHQYDPAFLAIRAGLTSVVPATSLRSVRWEDLRARVCGTGAASSEHVIAELDMSPLSLSMRAMLTEVLNGFTESQLARFLLFCSGQSRIPLPEKVLVECGDEPGRLPTAHTCSPISLLLQPCTTSADLQRSLETCLTHAAEFGFV</sequence>
<feature type="compositionally biased region" description="Polar residues" evidence="7">
    <location>
        <begin position="625"/>
        <end position="635"/>
    </location>
</feature>
<feature type="active site" description="Glycyl thioester intermediate" evidence="5">
    <location>
        <position position="3946"/>
    </location>
</feature>
<dbReference type="Proteomes" id="UP000007259">
    <property type="component" value="Chromosome 26"/>
</dbReference>
<feature type="compositionally biased region" description="Low complexity" evidence="7">
    <location>
        <begin position="830"/>
        <end position="853"/>
    </location>
</feature>
<dbReference type="RefSeq" id="XP_003876540.1">
    <property type="nucleotide sequence ID" value="XM_003876491.1"/>
</dbReference>
<feature type="compositionally biased region" description="Low complexity" evidence="7">
    <location>
        <begin position="721"/>
        <end position="742"/>
    </location>
</feature>
<feature type="compositionally biased region" description="Polar residues" evidence="7">
    <location>
        <begin position="292"/>
        <end position="305"/>
    </location>
</feature>
<evidence type="ECO:0000256" key="7">
    <source>
        <dbReference type="SAM" id="MobiDB-lite"/>
    </source>
</evidence>
<feature type="region of interest" description="Disordered" evidence="7">
    <location>
        <begin position="622"/>
        <end position="671"/>
    </location>
</feature>
<dbReference type="InterPro" id="IPR035983">
    <property type="entry name" value="Hect_E3_ubiquitin_ligase"/>
</dbReference>
<evidence type="ECO:0000256" key="2">
    <source>
        <dbReference type="ARBA" id="ARBA00022771"/>
    </source>
</evidence>
<feature type="compositionally biased region" description="Polar residues" evidence="7">
    <location>
        <begin position="243"/>
        <end position="252"/>
    </location>
</feature>
<proteinExistence type="predicted"/>
<feature type="region of interest" description="Disordered" evidence="7">
    <location>
        <begin position="2556"/>
        <end position="2611"/>
    </location>
</feature>
<dbReference type="Pfam" id="PF00632">
    <property type="entry name" value="HECT"/>
    <property type="match status" value="1"/>
</dbReference>
<dbReference type="VEuPathDB" id="TriTrypDB:LmxM.26.2370"/>
<feature type="region of interest" description="Disordered" evidence="7">
    <location>
        <begin position="543"/>
        <end position="574"/>
    </location>
</feature>
<evidence type="ECO:0000259" key="8">
    <source>
        <dbReference type="PROSITE" id="PS50188"/>
    </source>
</evidence>
<dbReference type="InterPro" id="IPR001870">
    <property type="entry name" value="B30.2/SPRY"/>
</dbReference>
<dbReference type="InterPro" id="IPR003877">
    <property type="entry name" value="SPRY_dom"/>
</dbReference>
<evidence type="ECO:0000313" key="12">
    <source>
        <dbReference type="Proteomes" id="UP000007259"/>
    </source>
</evidence>
<feature type="compositionally biased region" description="Acidic residues" evidence="7">
    <location>
        <begin position="3515"/>
        <end position="3546"/>
    </location>
</feature>